<feature type="domain" description="Integrase zinc-binding" evidence="2">
    <location>
        <begin position="110"/>
        <end position="166"/>
    </location>
</feature>
<sequence length="242" mass="28113">MRSRLFRKRTCANDNSVLRRFTTLHDLFHACTYLYRETFIHSQQKKMEFSGRNEKFALYNAVKQYLVDGLVDAALKKKVSRMAANFVIRESKLFYTGPSAQFMRLVVLSDEQRRPVLEECHNNPGTENHGGMRATMDRVVVGYYWDNIKADVADWVKTCHRCQKNDPIKTVSPVLHPIKVKEPWEVVGMDLIGPLKKNIKDHQYVITVTELFTKWVIAEPLKYGSSTEVKALHIWNGLENHN</sequence>
<dbReference type="InterPro" id="IPR041588">
    <property type="entry name" value="Integrase_H2C2"/>
</dbReference>
<evidence type="ECO:0000313" key="3">
    <source>
        <dbReference type="Ensembl" id="ENSCCRP00015062449.1"/>
    </source>
</evidence>
<accession>A0A8C1W6U3</accession>
<dbReference type="Proteomes" id="UP000694700">
    <property type="component" value="Unplaced"/>
</dbReference>
<evidence type="ECO:0000313" key="4">
    <source>
        <dbReference type="Proteomes" id="UP000694700"/>
    </source>
</evidence>
<dbReference type="AlphaFoldDB" id="A0A8C1W6U3"/>
<evidence type="ECO:0000259" key="2">
    <source>
        <dbReference type="Pfam" id="PF17921"/>
    </source>
</evidence>
<dbReference type="PANTHER" id="PTHR47266">
    <property type="entry name" value="ENDONUCLEASE-RELATED"/>
    <property type="match status" value="1"/>
</dbReference>
<dbReference type="InterPro" id="IPR012337">
    <property type="entry name" value="RNaseH-like_sf"/>
</dbReference>
<dbReference type="SUPFAM" id="SSF53098">
    <property type="entry name" value="Ribonuclease H-like"/>
    <property type="match status" value="1"/>
</dbReference>
<organism evidence="3 4">
    <name type="scientific">Cyprinus carpio</name>
    <name type="common">Common carp</name>
    <dbReference type="NCBI Taxonomy" id="7962"/>
    <lineage>
        <taxon>Eukaryota</taxon>
        <taxon>Metazoa</taxon>
        <taxon>Chordata</taxon>
        <taxon>Craniata</taxon>
        <taxon>Vertebrata</taxon>
        <taxon>Euteleostomi</taxon>
        <taxon>Actinopterygii</taxon>
        <taxon>Neopterygii</taxon>
        <taxon>Teleostei</taxon>
        <taxon>Ostariophysi</taxon>
        <taxon>Cypriniformes</taxon>
        <taxon>Cyprinidae</taxon>
        <taxon>Cyprininae</taxon>
        <taxon>Cyprinus</taxon>
    </lineage>
</organism>
<dbReference type="InterPro" id="IPR052160">
    <property type="entry name" value="Gypsy_RT_Integrase-like"/>
</dbReference>
<name>A0A8C1W6U3_CYPCA</name>
<proteinExistence type="predicted"/>
<dbReference type="Pfam" id="PF17921">
    <property type="entry name" value="Integrase_H2C2"/>
    <property type="match status" value="1"/>
</dbReference>
<protein>
    <recommendedName>
        <fullName evidence="1">Gypsy retrotransposon integrase-like protein 1</fullName>
    </recommendedName>
</protein>
<reference evidence="3" key="1">
    <citation type="submission" date="2025-08" db="UniProtKB">
        <authorList>
            <consortium name="Ensembl"/>
        </authorList>
    </citation>
    <scope>IDENTIFICATION</scope>
</reference>
<evidence type="ECO:0000256" key="1">
    <source>
        <dbReference type="ARBA" id="ARBA00039658"/>
    </source>
</evidence>
<dbReference type="GO" id="GO:0003676">
    <property type="term" value="F:nucleic acid binding"/>
    <property type="evidence" value="ECO:0007669"/>
    <property type="project" value="InterPro"/>
</dbReference>
<dbReference type="Gene3D" id="3.30.420.10">
    <property type="entry name" value="Ribonuclease H-like superfamily/Ribonuclease H"/>
    <property type="match status" value="1"/>
</dbReference>
<dbReference type="FunFam" id="1.10.340.70:FF:000001">
    <property type="entry name" value="Retrovirus-related Pol polyprotein from transposon gypsy-like Protein"/>
    <property type="match status" value="1"/>
</dbReference>
<dbReference type="Ensembl" id="ENSCCRT00015064499.1">
    <property type="protein sequence ID" value="ENSCCRP00015062449.1"/>
    <property type="gene ID" value="ENSCCRG00015025513.1"/>
</dbReference>
<dbReference type="InterPro" id="IPR036397">
    <property type="entry name" value="RNaseH_sf"/>
</dbReference>
<dbReference type="Gene3D" id="1.10.340.70">
    <property type="match status" value="1"/>
</dbReference>